<gene>
    <name evidence="2" type="ORF">MUK42_24506</name>
</gene>
<dbReference type="PANTHER" id="PTHR27003:SF316">
    <property type="entry name" value="OS05G0280700 PROTEIN"/>
    <property type="match status" value="1"/>
</dbReference>
<evidence type="ECO:0000313" key="2">
    <source>
        <dbReference type="EMBL" id="URD89140.1"/>
    </source>
</evidence>
<dbReference type="EMBL" id="CP097504">
    <property type="protein sequence ID" value="URD89140.1"/>
    <property type="molecule type" value="Genomic_DNA"/>
</dbReference>
<evidence type="ECO:0000259" key="1">
    <source>
        <dbReference type="Pfam" id="PF07714"/>
    </source>
</evidence>
<dbReference type="GO" id="GO:0004714">
    <property type="term" value="F:transmembrane receptor protein tyrosine kinase activity"/>
    <property type="evidence" value="ECO:0007669"/>
    <property type="project" value="InterPro"/>
</dbReference>
<dbReference type="AlphaFoldDB" id="A0A9E7F3G2"/>
<dbReference type="GO" id="GO:0005886">
    <property type="term" value="C:plasma membrane"/>
    <property type="evidence" value="ECO:0007669"/>
    <property type="project" value="TreeGrafter"/>
</dbReference>
<reference evidence="2" key="1">
    <citation type="submission" date="2022-05" db="EMBL/GenBank/DDBJ databases">
        <title>The Musa troglodytarum L. genome provides insights into the mechanism of non-climacteric behaviour and enrichment of carotenoids.</title>
        <authorList>
            <person name="Wang J."/>
        </authorList>
    </citation>
    <scope>NUCLEOTIDE SEQUENCE</scope>
    <source>
        <tissue evidence="2">Leaf</tissue>
    </source>
</reference>
<dbReference type="Pfam" id="PF07714">
    <property type="entry name" value="PK_Tyr_Ser-Thr"/>
    <property type="match status" value="1"/>
</dbReference>
<protein>
    <submittedName>
        <fullName evidence="2">Di-glucose binding within endoplasmic reticulum</fullName>
    </submittedName>
</protein>
<name>A0A9E7F3G2_9LILI</name>
<accession>A0A9E7F3G2</accession>
<sequence length="175" mass="19820">MHGQSLRFRAIQDWSHDESNTCEHHGQRVLRLLDPEYFKRQQLTDKSDVYSFGVVRFEVLCARVALSPNLPREQVSLADWALHCQKKGVLADIIDPHLEGKINPECLKKFVRRLRSACWIMESIGLPWGMCCGTSSSHCNCKTTSKVGNRSQRRSVTELRQGLMVVAATSPEVPA</sequence>
<dbReference type="OrthoDB" id="4062651at2759"/>
<proteinExistence type="predicted"/>
<dbReference type="Proteomes" id="UP001055439">
    <property type="component" value="Chromosome 2"/>
</dbReference>
<dbReference type="GO" id="GO:0009506">
    <property type="term" value="C:plasmodesma"/>
    <property type="evidence" value="ECO:0007669"/>
    <property type="project" value="TreeGrafter"/>
</dbReference>
<feature type="domain" description="Serine-threonine/tyrosine-protein kinase catalytic" evidence="1">
    <location>
        <begin position="14"/>
        <end position="62"/>
    </location>
</feature>
<dbReference type="SUPFAM" id="SSF56112">
    <property type="entry name" value="Protein kinase-like (PK-like)"/>
    <property type="match status" value="1"/>
</dbReference>
<dbReference type="Gene3D" id="1.10.510.10">
    <property type="entry name" value="Transferase(Phosphotransferase) domain 1"/>
    <property type="match status" value="1"/>
</dbReference>
<dbReference type="InterPro" id="IPR045272">
    <property type="entry name" value="ANXUR1/2-like"/>
</dbReference>
<evidence type="ECO:0000313" key="3">
    <source>
        <dbReference type="Proteomes" id="UP001055439"/>
    </source>
</evidence>
<dbReference type="PANTHER" id="PTHR27003">
    <property type="entry name" value="OS07G0166700 PROTEIN"/>
    <property type="match status" value="1"/>
</dbReference>
<dbReference type="InterPro" id="IPR011009">
    <property type="entry name" value="Kinase-like_dom_sf"/>
</dbReference>
<dbReference type="InterPro" id="IPR001245">
    <property type="entry name" value="Ser-Thr/Tyr_kinase_cat_dom"/>
</dbReference>
<keyword evidence="3" id="KW-1185">Reference proteome</keyword>
<organism evidence="2 3">
    <name type="scientific">Musa troglodytarum</name>
    <name type="common">fe'i banana</name>
    <dbReference type="NCBI Taxonomy" id="320322"/>
    <lineage>
        <taxon>Eukaryota</taxon>
        <taxon>Viridiplantae</taxon>
        <taxon>Streptophyta</taxon>
        <taxon>Embryophyta</taxon>
        <taxon>Tracheophyta</taxon>
        <taxon>Spermatophyta</taxon>
        <taxon>Magnoliopsida</taxon>
        <taxon>Liliopsida</taxon>
        <taxon>Zingiberales</taxon>
        <taxon>Musaceae</taxon>
        <taxon>Musa</taxon>
    </lineage>
</organism>